<reference evidence="3" key="1">
    <citation type="journal article" date="2019" name="Int. J. Syst. Evol. Microbiol.">
        <title>The Global Catalogue of Microorganisms (GCM) 10K type strain sequencing project: providing services to taxonomists for standard genome sequencing and annotation.</title>
        <authorList>
            <consortium name="The Broad Institute Genomics Platform"/>
            <consortium name="The Broad Institute Genome Sequencing Center for Infectious Disease"/>
            <person name="Wu L."/>
            <person name="Ma J."/>
        </authorList>
    </citation>
    <scope>NUCLEOTIDE SEQUENCE [LARGE SCALE GENOMIC DNA]</scope>
    <source>
        <strain evidence="3">JCM 16545</strain>
    </source>
</reference>
<keyword evidence="3" id="KW-1185">Reference proteome</keyword>
<dbReference type="EMBL" id="JBHUJC010000024">
    <property type="protein sequence ID" value="MFD2276391.1"/>
    <property type="molecule type" value="Genomic_DNA"/>
</dbReference>
<proteinExistence type="predicted"/>
<organism evidence="2 3">
    <name type="scientific">Rubritalea spongiae</name>
    <dbReference type="NCBI Taxonomy" id="430797"/>
    <lineage>
        <taxon>Bacteria</taxon>
        <taxon>Pseudomonadati</taxon>
        <taxon>Verrucomicrobiota</taxon>
        <taxon>Verrucomicrobiia</taxon>
        <taxon>Verrucomicrobiales</taxon>
        <taxon>Rubritaleaceae</taxon>
        <taxon>Rubritalea</taxon>
    </lineage>
</organism>
<comment type="caution">
    <text evidence="2">The sequence shown here is derived from an EMBL/GenBank/DDBJ whole genome shotgun (WGS) entry which is preliminary data.</text>
</comment>
<feature type="transmembrane region" description="Helical" evidence="1">
    <location>
        <begin position="74"/>
        <end position="95"/>
    </location>
</feature>
<accession>A0ABW5E1E6</accession>
<dbReference type="Proteomes" id="UP001597297">
    <property type="component" value="Unassembled WGS sequence"/>
</dbReference>
<sequence>MSEQDPFKKVVHRLEPKKRPVVSTSIDDAEKLEELSQVAPSVNTQFFGDGPQYVEDVETDWDGVEIEKSEGRKWLIISVCAFSFFFVGCMLWGFFLSKNPQSEESAGMKSEEVVVELSYEEKSASRKEAVERYLSASSVDEKAQYVRDAERVKPLMEEYYREHPLQAETLSEDYLEEPMMGKDQVLWRVRTREAKAGQAPYLILETSDAGESLVDWEADVVHQPSDWERFIAVRSTQPHTFRVFLQVAQLSGFHGYEFADYTKYRCFKVTIPGRDDYLWAYSEVGSKLDAKMLYMVTAGGRRNIHSAKKVHAILQLRFPENSQSDMCVAIEDLVQAGWLR</sequence>
<keyword evidence="1" id="KW-1133">Transmembrane helix</keyword>
<name>A0ABW5E1E6_9BACT</name>
<keyword evidence="1" id="KW-0472">Membrane</keyword>
<evidence type="ECO:0000256" key="1">
    <source>
        <dbReference type="SAM" id="Phobius"/>
    </source>
</evidence>
<protein>
    <submittedName>
        <fullName evidence="2">Uncharacterized protein</fullName>
    </submittedName>
</protein>
<evidence type="ECO:0000313" key="2">
    <source>
        <dbReference type="EMBL" id="MFD2276391.1"/>
    </source>
</evidence>
<dbReference type="RefSeq" id="WP_377094158.1">
    <property type="nucleotide sequence ID" value="NZ_JBHSJM010000001.1"/>
</dbReference>
<gene>
    <name evidence="2" type="ORF">ACFSQZ_07915</name>
</gene>
<keyword evidence="1" id="KW-0812">Transmembrane</keyword>
<evidence type="ECO:0000313" key="3">
    <source>
        <dbReference type="Proteomes" id="UP001597297"/>
    </source>
</evidence>